<dbReference type="InterPro" id="IPR002909">
    <property type="entry name" value="IPT_dom"/>
</dbReference>
<dbReference type="Gene3D" id="2.60.40.10">
    <property type="entry name" value="Immunoglobulins"/>
    <property type="match status" value="2"/>
</dbReference>
<dbReference type="Proteomes" id="UP000253790">
    <property type="component" value="Chromosome"/>
</dbReference>
<name>A0A345NMX3_9MICO</name>
<dbReference type="Pfam" id="PF01833">
    <property type="entry name" value="TIG"/>
    <property type="match status" value="1"/>
</dbReference>
<evidence type="ECO:0000313" key="2">
    <source>
        <dbReference type="EMBL" id="AXH96381.1"/>
    </source>
</evidence>
<dbReference type="RefSeq" id="WP_114928146.1">
    <property type="nucleotide sequence ID" value="NZ_CP031229.1"/>
</dbReference>
<keyword evidence="3" id="KW-1185">Reference proteome</keyword>
<sequence>MLGPYVSGSGPMHGPPGTMVTVSGRNFAPARWDNTVRFGGVDGLVVSASSTSLRAIVPYGAADGPVEVETGGRSASSTVDFVVDPFPAVGTGGDGPPIFFHGAGEGQPSAGVDPIGTPKVLVVCCNATDKVPSDPSTTRSAIMTEFDHAVTYYDQVSYGRTRLDLDYTVWVALGGAYTDYVDASINNIDNPDGLNRIMAEAAQGAVDQGLDLDDYVAMAVVLFLDGGFIRAWGGWSSSNFSYSDAATSINITTSAPLGLMAIGDNADWGRFAHEVAHNFVDAGAVLGEDVYSSDLVDPAVATAQSFDLMGNHDSHPCFSAHFMQQLGYWDASNVVELDWDRNPFSQTYTLQAHGSVENAATSRAHALRIKIGSGLFYYVEVRERNGGPGNSLVFDTAIPVGSGTGGVLVTKVFTDRVDLNQEMRFVTLLHDALTQSSGAVIEDPLRGLRITVGAPTSTNPLVVDVGVEWAQTIGPNPAGTFDLEMSQSGASWVSDDVWVDRQPWGISPEQVDGSTVATLERPRPGETNRLYAQVRCTGADAAADVKMTYYAISPPGVGDNGAWAPIATTLIPSIASGGSADAFVRWTPTVGEHTCLKVVAGNQFGEVSPGNNQVQENVFHFAAPASSPPDPVTMTFCVRNPREEKVVLSVEALGAAQGYVVHVPHRWVEVDARGERRLELTVLPTSDIKNYLFLEKPGRRSELPSTAWGDLVGRLPHSYDKELPVTGNPGSTHRTVGGIGVSVTPKHRGDIRLDKDESSDSVYLTGQVRPAAPQQRVTLAIRPERADDPMVVDVLTDDDGRFWAQIPLKALLGHDGPWAARKLRGGRFEAWAETTSSQVWAPTRSEPVYFDVDRPQG</sequence>
<dbReference type="KEGG" id="orn:DV701_09840"/>
<dbReference type="OrthoDB" id="5141007at2"/>
<dbReference type="AlphaFoldDB" id="A0A345NMX3"/>
<organism evidence="2 3">
    <name type="scientific">Ornithinimicrobium avium</name>
    <dbReference type="NCBI Taxonomy" id="2283195"/>
    <lineage>
        <taxon>Bacteria</taxon>
        <taxon>Bacillati</taxon>
        <taxon>Actinomycetota</taxon>
        <taxon>Actinomycetes</taxon>
        <taxon>Micrococcales</taxon>
        <taxon>Ornithinimicrobiaceae</taxon>
        <taxon>Ornithinimicrobium</taxon>
    </lineage>
</organism>
<gene>
    <name evidence="2" type="ORF">DV701_09840</name>
</gene>
<dbReference type="SUPFAM" id="SSF81296">
    <property type="entry name" value="E set domains"/>
    <property type="match status" value="1"/>
</dbReference>
<dbReference type="InterPro" id="IPR013783">
    <property type="entry name" value="Ig-like_fold"/>
</dbReference>
<reference evidence="2 3" key="1">
    <citation type="submission" date="2018-07" db="EMBL/GenBank/DDBJ databases">
        <title>Complete genome sequencing of Ornithinimicrobium sp. AMA3305.</title>
        <authorList>
            <person name="Bae J.-W."/>
        </authorList>
    </citation>
    <scope>NUCLEOTIDE SEQUENCE [LARGE SCALE GENOMIC DNA]</scope>
    <source>
        <strain evidence="2 3">AMA3305</strain>
    </source>
</reference>
<proteinExistence type="predicted"/>
<dbReference type="InterPro" id="IPR014756">
    <property type="entry name" value="Ig_E-set"/>
</dbReference>
<evidence type="ECO:0000313" key="3">
    <source>
        <dbReference type="Proteomes" id="UP000253790"/>
    </source>
</evidence>
<evidence type="ECO:0000259" key="1">
    <source>
        <dbReference type="Pfam" id="PF01833"/>
    </source>
</evidence>
<dbReference type="GO" id="GO:0005975">
    <property type="term" value="P:carbohydrate metabolic process"/>
    <property type="evidence" value="ECO:0007669"/>
    <property type="project" value="UniProtKB-ARBA"/>
</dbReference>
<protein>
    <recommendedName>
        <fullName evidence="1">IPT/TIG domain-containing protein</fullName>
    </recommendedName>
</protein>
<accession>A0A345NMX3</accession>
<feature type="domain" description="IPT/TIG" evidence="1">
    <location>
        <begin position="4"/>
        <end position="81"/>
    </location>
</feature>
<dbReference type="EMBL" id="CP031229">
    <property type="protein sequence ID" value="AXH96381.1"/>
    <property type="molecule type" value="Genomic_DNA"/>
</dbReference>